<dbReference type="EMBL" id="JABKAU010000001">
    <property type="protein sequence ID" value="NVO29608.1"/>
    <property type="molecule type" value="Genomic_DNA"/>
</dbReference>
<name>A0A7Y7U3Q8_9BACT</name>
<keyword evidence="2" id="KW-1185">Reference proteome</keyword>
<accession>A0A7Y7U3Q8</accession>
<gene>
    <name evidence="1" type="ORF">HW554_00195</name>
</gene>
<dbReference type="AlphaFoldDB" id="A0A7Y7U3Q8"/>
<evidence type="ECO:0000313" key="1">
    <source>
        <dbReference type="EMBL" id="NVO29608.1"/>
    </source>
</evidence>
<dbReference type="Proteomes" id="UP000565521">
    <property type="component" value="Unassembled WGS sequence"/>
</dbReference>
<protein>
    <submittedName>
        <fullName evidence="1">Uncharacterized protein</fullName>
    </submittedName>
</protein>
<dbReference type="RefSeq" id="WP_176906333.1">
    <property type="nucleotide sequence ID" value="NZ_JABKAU010000001.1"/>
</dbReference>
<reference evidence="1 2" key="1">
    <citation type="submission" date="2020-05" db="EMBL/GenBank/DDBJ databases">
        <title>Hymenobacter terrestris sp. nov. and Hymenobacter lapidiphilus sp. nov., isolated from regoliths in Antarctica.</title>
        <authorList>
            <person name="Sedlacek I."/>
            <person name="Pantucek R."/>
            <person name="Zeman M."/>
            <person name="Holochova P."/>
            <person name="Kralova S."/>
            <person name="Stankova E."/>
            <person name="Sedo O."/>
            <person name="Micenkova L."/>
            <person name="Svec P."/>
            <person name="Gupta V."/>
            <person name="Sood U."/>
            <person name="Korpole U.S."/>
            <person name="Lal R."/>
        </authorList>
    </citation>
    <scope>NUCLEOTIDE SEQUENCE [LARGE SCALE GENOMIC DNA]</scope>
    <source>
        <strain evidence="1 2">P5342</strain>
    </source>
</reference>
<comment type="caution">
    <text evidence="1">The sequence shown here is derived from an EMBL/GenBank/DDBJ whole genome shotgun (WGS) entry which is preliminary data.</text>
</comment>
<proteinExistence type="predicted"/>
<sequence length="88" mass="9638">MQVLDIISLSPQETLLVGYPTETLQPGPWELRRNGELVATVDVTGQAETEAGQKGKLAPPGVVMCRGQVDKKRFDFTRDEVTLVRAGQ</sequence>
<evidence type="ECO:0000313" key="2">
    <source>
        <dbReference type="Proteomes" id="UP000565521"/>
    </source>
</evidence>
<organism evidence="1 2">
    <name type="scientific">Hymenobacter lapidiphilus</name>
    <dbReference type="NCBI Taxonomy" id="2608003"/>
    <lineage>
        <taxon>Bacteria</taxon>
        <taxon>Pseudomonadati</taxon>
        <taxon>Bacteroidota</taxon>
        <taxon>Cytophagia</taxon>
        <taxon>Cytophagales</taxon>
        <taxon>Hymenobacteraceae</taxon>
        <taxon>Hymenobacter</taxon>
    </lineage>
</organism>